<evidence type="ECO:0000256" key="9">
    <source>
        <dbReference type="PROSITE-ProRule" id="PRU00182"/>
    </source>
</evidence>
<keyword evidence="6 8" id="KW-0030">Aminoacyl-tRNA synthetase</keyword>
<dbReference type="PROSITE" id="PS50889">
    <property type="entry name" value="S4"/>
    <property type="match status" value="1"/>
</dbReference>
<dbReference type="SMART" id="SM00363">
    <property type="entry name" value="S4"/>
    <property type="match status" value="1"/>
</dbReference>
<dbReference type="Gene3D" id="3.10.290.10">
    <property type="entry name" value="RNA-binding S4 domain"/>
    <property type="match status" value="1"/>
</dbReference>
<evidence type="ECO:0000313" key="11">
    <source>
        <dbReference type="EMBL" id="QEK39753.1"/>
    </source>
</evidence>
<dbReference type="InterPro" id="IPR036986">
    <property type="entry name" value="S4_RNA-bd_sf"/>
</dbReference>
<dbReference type="PRINTS" id="PR01040">
    <property type="entry name" value="TRNASYNTHTYR"/>
</dbReference>
<evidence type="ECO:0000256" key="8">
    <source>
        <dbReference type="HAMAP-Rule" id="MF_02006"/>
    </source>
</evidence>
<dbReference type="SUPFAM" id="SSF55174">
    <property type="entry name" value="Alpha-L RNA-binding motif"/>
    <property type="match status" value="1"/>
</dbReference>
<dbReference type="Pfam" id="PF00579">
    <property type="entry name" value="tRNA-synt_1b"/>
    <property type="match status" value="1"/>
</dbReference>
<dbReference type="GO" id="GO:0005829">
    <property type="term" value="C:cytosol"/>
    <property type="evidence" value="ECO:0007669"/>
    <property type="project" value="TreeGrafter"/>
</dbReference>
<dbReference type="EMBL" id="CP043312">
    <property type="protein sequence ID" value="QEK39753.1"/>
    <property type="molecule type" value="Genomic_DNA"/>
</dbReference>
<comment type="similarity">
    <text evidence="8">Belongs to the class-I aminoacyl-tRNA synthetase family. TyrS type 1 subfamily.</text>
</comment>
<proteinExistence type="inferred from homology"/>
<dbReference type="Gene3D" id="1.10.240.10">
    <property type="entry name" value="Tyrosyl-Transfer RNA Synthetase"/>
    <property type="match status" value="1"/>
</dbReference>
<dbReference type="InterPro" id="IPR002307">
    <property type="entry name" value="Tyr-tRNA-ligase"/>
</dbReference>
<dbReference type="Pfam" id="PF01479">
    <property type="entry name" value="S4"/>
    <property type="match status" value="1"/>
</dbReference>
<feature type="short sequence motif" description="'HIGH' region" evidence="8">
    <location>
        <begin position="43"/>
        <end position="52"/>
    </location>
</feature>
<dbReference type="GO" id="GO:0003723">
    <property type="term" value="F:RNA binding"/>
    <property type="evidence" value="ECO:0007669"/>
    <property type="project" value="UniProtKB-KW"/>
</dbReference>
<keyword evidence="2 8" id="KW-0547">Nucleotide-binding</keyword>
<dbReference type="CDD" id="cd00805">
    <property type="entry name" value="TyrRS_core"/>
    <property type="match status" value="1"/>
</dbReference>
<dbReference type="AlphaFoldDB" id="A0A5C0UJQ3"/>
<keyword evidence="5 8" id="KW-0648">Protein biosynthesis</keyword>
<feature type="binding site" evidence="8">
    <location>
        <position position="38"/>
    </location>
    <ligand>
        <name>L-tyrosine</name>
        <dbReference type="ChEBI" id="CHEBI:58315"/>
    </ligand>
</feature>
<keyword evidence="12" id="KW-1185">Reference proteome</keyword>
<dbReference type="PANTHER" id="PTHR11766:SF0">
    <property type="entry name" value="TYROSINE--TRNA LIGASE, MITOCHONDRIAL"/>
    <property type="match status" value="1"/>
</dbReference>
<dbReference type="InterPro" id="IPR014729">
    <property type="entry name" value="Rossmann-like_a/b/a_fold"/>
</dbReference>
<feature type="binding site" evidence="8">
    <location>
        <position position="238"/>
    </location>
    <ligand>
        <name>ATP</name>
        <dbReference type="ChEBI" id="CHEBI:30616"/>
    </ligand>
</feature>
<feature type="domain" description="RNA-binding S4" evidence="10">
    <location>
        <begin position="354"/>
        <end position="413"/>
    </location>
</feature>
<comment type="subunit">
    <text evidence="8">Homodimer.</text>
</comment>
<evidence type="ECO:0000313" key="12">
    <source>
        <dbReference type="Proteomes" id="UP000323844"/>
    </source>
</evidence>
<evidence type="ECO:0000256" key="4">
    <source>
        <dbReference type="ARBA" id="ARBA00022884"/>
    </source>
</evidence>
<dbReference type="InterPro" id="IPR024107">
    <property type="entry name" value="Tyr-tRNA-ligase_bac_1"/>
</dbReference>
<name>A0A5C0UJQ3_9RICK</name>
<dbReference type="KEGG" id="snay:FZC37_02330"/>
<feature type="short sequence motif" description="'KMSKS' region" evidence="8">
    <location>
        <begin position="235"/>
        <end position="239"/>
    </location>
</feature>
<keyword evidence="4 9" id="KW-0694">RNA-binding</keyword>
<evidence type="ECO:0000256" key="2">
    <source>
        <dbReference type="ARBA" id="ARBA00022741"/>
    </source>
</evidence>
<protein>
    <recommendedName>
        <fullName evidence="8">Tyrosine--tRNA ligase</fullName>
        <ecNumber evidence="8">6.1.1.1</ecNumber>
    </recommendedName>
    <alternativeName>
        <fullName evidence="8">Tyrosyl-tRNA synthetase</fullName>
        <shortName evidence="8">TyrRS</shortName>
    </alternativeName>
</protein>
<dbReference type="Gene3D" id="3.40.50.620">
    <property type="entry name" value="HUPs"/>
    <property type="match status" value="1"/>
</dbReference>
<dbReference type="GO" id="GO:0006437">
    <property type="term" value="P:tyrosyl-tRNA aminoacylation"/>
    <property type="evidence" value="ECO:0007669"/>
    <property type="project" value="UniProtKB-UniRule"/>
</dbReference>
<dbReference type="EC" id="6.1.1.1" evidence="8"/>
<dbReference type="InterPro" id="IPR024088">
    <property type="entry name" value="Tyr-tRNA-ligase_bac-type"/>
</dbReference>
<dbReference type="GO" id="GO:0005524">
    <property type="term" value="F:ATP binding"/>
    <property type="evidence" value="ECO:0007669"/>
    <property type="project" value="UniProtKB-UniRule"/>
</dbReference>
<reference evidence="11 12" key="1">
    <citation type="submission" date="2019-08" db="EMBL/GenBank/DDBJ databases">
        <title>Highly reduced genomes of protist endosymbionts show evolutionary convergence.</title>
        <authorList>
            <person name="George E."/>
            <person name="Husnik F."/>
            <person name="Tashyreva D."/>
            <person name="Prokopchuk G."/>
            <person name="Horak A."/>
            <person name="Kwong W.K."/>
            <person name="Lukes J."/>
            <person name="Keeling P.J."/>
        </authorList>
    </citation>
    <scope>NUCLEOTIDE SEQUENCE [LARGE SCALE GENOMIC DNA]</scope>
    <source>
        <strain evidence="11">1621</strain>
    </source>
</reference>
<organism evidence="11 12">
    <name type="scientific">Candidatus Sneabacter namystus</name>
    <dbReference type="NCBI Taxonomy" id="2601646"/>
    <lineage>
        <taxon>Bacteria</taxon>
        <taxon>Pseudomonadati</taxon>
        <taxon>Pseudomonadota</taxon>
        <taxon>Alphaproteobacteria</taxon>
        <taxon>Rickettsiales</taxon>
        <taxon>Rickettsiaceae</taxon>
        <taxon>Rickettsieae</taxon>
        <taxon>Candidatus Sneabacter</taxon>
    </lineage>
</organism>
<dbReference type="InterPro" id="IPR002305">
    <property type="entry name" value="aa-tRNA-synth_Ic"/>
</dbReference>
<dbReference type="NCBIfam" id="TIGR00234">
    <property type="entry name" value="tyrS"/>
    <property type="match status" value="1"/>
</dbReference>
<evidence type="ECO:0000259" key="10">
    <source>
        <dbReference type="SMART" id="SM00363"/>
    </source>
</evidence>
<evidence type="ECO:0000256" key="5">
    <source>
        <dbReference type="ARBA" id="ARBA00022917"/>
    </source>
</evidence>
<keyword evidence="1 8" id="KW-0436">Ligase</keyword>
<dbReference type="InterPro" id="IPR002942">
    <property type="entry name" value="S4_RNA-bd"/>
</dbReference>
<dbReference type="RefSeq" id="WP_148952114.1">
    <property type="nucleotide sequence ID" value="NZ_CP043312.1"/>
</dbReference>
<dbReference type="HAMAP" id="MF_02006">
    <property type="entry name" value="Tyr_tRNA_synth_type1"/>
    <property type="match status" value="1"/>
</dbReference>
<comment type="catalytic activity">
    <reaction evidence="7 8">
        <text>tRNA(Tyr) + L-tyrosine + ATP = L-tyrosyl-tRNA(Tyr) + AMP + diphosphate + H(+)</text>
        <dbReference type="Rhea" id="RHEA:10220"/>
        <dbReference type="Rhea" id="RHEA-COMP:9706"/>
        <dbReference type="Rhea" id="RHEA-COMP:9707"/>
        <dbReference type="ChEBI" id="CHEBI:15378"/>
        <dbReference type="ChEBI" id="CHEBI:30616"/>
        <dbReference type="ChEBI" id="CHEBI:33019"/>
        <dbReference type="ChEBI" id="CHEBI:58315"/>
        <dbReference type="ChEBI" id="CHEBI:78442"/>
        <dbReference type="ChEBI" id="CHEBI:78536"/>
        <dbReference type="ChEBI" id="CHEBI:456215"/>
        <dbReference type="EC" id="6.1.1.1"/>
    </reaction>
</comment>
<evidence type="ECO:0000256" key="7">
    <source>
        <dbReference type="ARBA" id="ARBA00048248"/>
    </source>
</evidence>
<keyword evidence="8" id="KW-0963">Cytoplasm</keyword>
<accession>A0A5C0UJQ3</accession>
<evidence type="ECO:0000256" key="6">
    <source>
        <dbReference type="ARBA" id="ARBA00023146"/>
    </source>
</evidence>
<keyword evidence="3 8" id="KW-0067">ATP-binding</keyword>
<gene>
    <name evidence="8" type="primary">tyrS</name>
    <name evidence="11" type="ORF">FZC37_02330</name>
</gene>
<dbReference type="CDD" id="cd00165">
    <property type="entry name" value="S4"/>
    <property type="match status" value="1"/>
</dbReference>
<comment type="function">
    <text evidence="8">Catalyzes the attachment of tyrosine to tRNA(Tyr) in a two-step reaction: tyrosine is first activated by ATP to form Tyr-AMP and then transferred to the acceptor end of tRNA(Tyr).</text>
</comment>
<comment type="subcellular location">
    <subcellularLocation>
        <location evidence="8">Cytoplasm</location>
    </subcellularLocation>
</comment>
<dbReference type="SUPFAM" id="SSF52374">
    <property type="entry name" value="Nucleotidylyl transferase"/>
    <property type="match status" value="1"/>
</dbReference>
<feature type="binding site" evidence="8">
    <location>
        <position position="179"/>
    </location>
    <ligand>
        <name>L-tyrosine</name>
        <dbReference type="ChEBI" id="CHEBI:58315"/>
    </ligand>
</feature>
<evidence type="ECO:0000256" key="3">
    <source>
        <dbReference type="ARBA" id="ARBA00022840"/>
    </source>
</evidence>
<dbReference type="OrthoDB" id="9804243at2"/>
<dbReference type="Proteomes" id="UP000323844">
    <property type="component" value="Chromosome"/>
</dbReference>
<feature type="binding site" evidence="8">
    <location>
        <position position="175"/>
    </location>
    <ligand>
        <name>L-tyrosine</name>
        <dbReference type="ChEBI" id="CHEBI:58315"/>
    </ligand>
</feature>
<evidence type="ECO:0000256" key="1">
    <source>
        <dbReference type="ARBA" id="ARBA00022598"/>
    </source>
</evidence>
<dbReference type="PANTHER" id="PTHR11766">
    <property type="entry name" value="TYROSYL-TRNA SYNTHETASE"/>
    <property type="match status" value="1"/>
</dbReference>
<dbReference type="GO" id="GO:0004831">
    <property type="term" value="F:tyrosine-tRNA ligase activity"/>
    <property type="evidence" value="ECO:0007669"/>
    <property type="project" value="UniProtKB-UniRule"/>
</dbReference>
<sequence>MSNCKGFTDSIRSKGFIYQCTNENQLFDLLAEGKVTFYVGFDCTAPSLHIGNLLTLMLTRFLQKYGNKPIILLGRATSKIGDPILKTETRPMLEYGAIDKNAEGIKKSISKFVDFDGRKNSAVLVDNDQWLGTIKYLDVLREYGKYVSLSKMLSMETVKNRLNSKSHISFLEFNYPILQSLDFLHLNKMYDCSLQIGGSDQWGNIIAGVELIHKILNKKVYGLTLPLLSTSSGTKMGKSEKGAVWLNEELLNAYEYFQYWRNIEDKDIIRFAKLYGEYSEEEECDLKKMAQKDKNMAKQCLALKITTLCHGKQLAQEALQTSLNVFANIDTKDHSVQGLPIIKINKNLTKGILSAYEIVKLSGLASSNSQAKRLILEGAVKIDGIKVLNPSQNITCNDKQTIIISVGKKKHISVKIYQ</sequence>